<proteinExistence type="predicted"/>
<feature type="signal peptide" evidence="1">
    <location>
        <begin position="1"/>
        <end position="23"/>
    </location>
</feature>
<dbReference type="Proteomes" id="UP000275281">
    <property type="component" value="Unassembled WGS sequence"/>
</dbReference>
<evidence type="ECO:0000313" key="3">
    <source>
        <dbReference type="Proteomes" id="UP000275281"/>
    </source>
</evidence>
<reference evidence="2 3" key="1">
    <citation type="submission" date="2018-11" db="EMBL/GenBank/DDBJ databases">
        <authorList>
            <person name="Ye M.-Q."/>
            <person name="Du Z.-J."/>
        </authorList>
    </citation>
    <scope>NUCLEOTIDE SEQUENCE [LARGE SCALE GENOMIC DNA]</scope>
    <source>
        <strain evidence="2 3">U0105</strain>
    </source>
</reference>
<comment type="caution">
    <text evidence="2">The sequence shown here is derived from an EMBL/GenBank/DDBJ whole genome shotgun (WGS) entry which is preliminary data.</text>
</comment>
<gene>
    <name evidence="2" type="ORF">DRW07_00280</name>
</gene>
<sequence>MTNRDVFFALALATCIAVPLAIATNHTTEADAVVVKCQPQAEAQPVVDQESEICRIDKDTPYL</sequence>
<dbReference type="AlphaFoldDB" id="A0A3N5ZA29"/>
<dbReference type="EMBL" id="RPOK01000001">
    <property type="protein sequence ID" value="RPJ67884.1"/>
    <property type="molecule type" value="Genomic_DNA"/>
</dbReference>
<evidence type="ECO:0000313" key="2">
    <source>
        <dbReference type="EMBL" id="RPJ67884.1"/>
    </source>
</evidence>
<feature type="chain" id="PRO_5018203235" evidence="1">
    <location>
        <begin position="24"/>
        <end position="63"/>
    </location>
</feature>
<organism evidence="2 3">
    <name type="scientific">Alteromonas sediminis</name>
    <dbReference type="NCBI Taxonomy" id="2259342"/>
    <lineage>
        <taxon>Bacteria</taxon>
        <taxon>Pseudomonadati</taxon>
        <taxon>Pseudomonadota</taxon>
        <taxon>Gammaproteobacteria</taxon>
        <taxon>Alteromonadales</taxon>
        <taxon>Alteromonadaceae</taxon>
        <taxon>Alteromonas/Salinimonas group</taxon>
        <taxon>Alteromonas</taxon>
    </lineage>
</organism>
<keyword evidence="1" id="KW-0732">Signal</keyword>
<keyword evidence="3" id="KW-1185">Reference proteome</keyword>
<name>A0A3N5ZA29_9ALTE</name>
<accession>A0A3N5ZA29</accession>
<evidence type="ECO:0000256" key="1">
    <source>
        <dbReference type="SAM" id="SignalP"/>
    </source>
</evidence>
<dbReference type="RefSeq" id="WP_124025887.1">
    <property type="nucleotide sequence ID" value="NZ_JBHRSN010000005.1"/>
</dbReference>
<protein>
    <submittedName>
        <fullName evidence="2">Uncharacterized protein</fullName>
    </submittedName>
</protein>